<sequence>MDPVKGSMYSELGEYARLSHSGPSTKELLRAQYCSSVGSDQHSPHDSSQLYDTADVSFNQPTDNNGRGQDTYTVKSQQSVQYTAGKGLQAVTI</sequence>
<dbReference type="InParanoid" id="A0A1X7SLP5"/>
<feature type="region of interest" description="Disordered" evidence="1">
    <location>
        <begin position="35"/>
        <end position="74"/>
    </location>
</feature>
<reference evidence="2" key="1">
    <citation type="submission" date="2017-05" db="UniProtKB">
        <authorList>
            <consortium name="EnsemblMetazoa"/>
        </authorList>
    </citation>
    <scope>IDENTIFICATION</scope>
</reference>
<accession>A0A1X7SLP5</accession>
<evidence type="ECO:0000313" key="2">
    <source>
        <dbReference type="EnsemblMetazoa" id="Aqu2.1.03006_001"/>
    </source>
</evidence>
<evidence type="ECO:0000256" key="1">
    <source>
        <dbReference type="SAM" id="MobiDB-lite"/>
    </source>
</evidence>
<proteinExistence type="predicted"/>
<dbReference type="EnsemblMetazoa" id="Aqu2.1.03006_001">
    <property type="protein sequence ID" value="Aqu2.1.03006_001"/>
    <property type="gene ID" value="Aqu2.1.03006"/>
</dbReference>
<name>A0A1X7SLP5_AMPQE</name>
<protein>
    <submittedName>
        <fullName evidence="2">Uncharacterized protein</fullName>
    </submittedName>
</protein>
<dbReference type="AlphaFoldDB" id="A0A1X7SLP5"/>
<organism evidence="2">
    <name type="scientific">Amphimedon queenslandica</name>
    <name type="common">Sponge</name>
    <dbReference type="NCBI Taxonomy" id="400682"/>
    <lineage>
        <taxon>Eukaryota</taxon>
        <taxon>Metazoa</taxon>
        <taxon>Porifera</taxon>
        <taxon>Demospongiae</taxon>
        <taxon>Heteroscleromorpha</taxon>
        <taxon>Haplosclerida</taxon>
        <taxon>Niphatidae</taxon>
        <taxon>Amphimedon</taxon>
    </lineage>
</organism>